<sequence>MTLPQHNYVISLTNAHSRRAHIEQEFGKQGISFSFFDAITPDNMEETAKSLGIDISQSPLTRGEIACALSHIALFHLAKSKNLSYICIFEDDVHLGENASQFLNLNYVDNTVDIVKIERNFETILTKLFPSKTYLGRKFYQLTAVNPGTSGYIVTKKGIDFLVKHIKSITDIEIDNLLFKTLLTQPDYQVWQMQPAICIQDCLLNPQNYTLGMMNREGGQWCSQAKAKKRSLLSKIIREIKRPLSQLYKKVFGKKSDFK</sequence>
<evidence type="ECO:0000313" key="2">
    <source>
        <dbReference type="EMBL" id="RDE71919.1"/>
    </source>
</evidence>
<evidence type="ECO:0000313" key="5">
    <source>
        <dbReference type="Proteomes" id="UP000253950"/>
    </source>
</evidence>
<proteinExistence type="predicted"/>
<dbReference type="Proteomes" id="UP000253872">
    <property type="component" value="Unassembled WGS sequence"/>
</dbReference>
<keyword evidence="5" id="KW-1185">Reference proteome</keyword>
<gene>
    <name evidence="3" type="ORF">DPV84_04020</name>
    <name evidence="2" type="ORF">DPV93_06210</name>
</gene>
<evidence type="ECO:0000259" key="1">
    <source>
        <dbReference type="Pfam" id="PF01755"/>
    </source>
</evidence>
<evidence type="ECO:0000313" key="4">
    <source>
        <dbReference type="Proteomes" id="UP000253872"/>
    </source>
</evidence>
<protein>
    <submittedName>
        <fullName evidence="2">Lipooligosaccharide biosynthesis protein LpsA</fullName>
    </submittedName>
</protein>
<dbReference type="RefSeq" id="WP_111389438.1">
    <property type="nucleotide sequence ID" value="NZ_QEPN01000004.1"/>
</dbReference>
<dbReference type="STRING" id="1035839.GCA_000238795_01003"/>
<comment type="caution">
    <text evidence="2">The sequence shown here is derived from an EMBL/GenBank/DDBJ whole genome shotgun (WGS) entry which is preliminary data.</text>
</comment>
<dbReference type="EMBL" id="QEQG01000003">
    <property type="protein sequence ID" value="RDF12236.1"/>
    <property type="molecule type" value="Genomic_DNA"/>
</dbReference>
<accession>A0A369YH13</accession>
<name>A0A369YH13_9PAST</name>
<feature type="domain" description="Glycosyl transferase family 25" evidence="1">
    <location>
        <begin position="5"/>
        <end position="177"/>
    </location>
</feature>
<dbReference type="EMBL" id="QEPN01000004">
    <property type="protein sequence ID" value="RDE71919.1"/>
    <property type="molecule type" value="Genomic_DNA"/>
</dbReference>
<dbReference type="AlphaFoldDB" id="A0A369YH13"/>
<reference evidence="4 5" key="1">
    <citation type="submission" date="2018-05" db="EMBL/GenBank/DDBJ databases">
        <title>Draft Genome Sequences for a Diverse set of 7 Haemophilus Species.</title>
        <authorList>
            <person name="Nichols M."/>
            <person name="Topaz N."/>
            <person name="Wang X."/>
            <person name="Wang X."/>
            <person name="Boxrud D."/>
        </authorList>
    </citation>
    <scope>NUCLEOTIDE SEQUENCE [LARGE SCALE GENOMIC DNA]</scope>
    <source>
        <strain evidence="2 4">C2002001239</strain>
        <strain evidence="3 5">C2015005473</strain>
    </source>
</reference>
<dbReference type="Proteomes" id="UP000253950">
    <property type="component" value="Unassembled WGS sequence"/>
</dbReference>
<organism evidence="2 4">
    <name type="scientific">Haemophilus sputorum</name>
    <dbReference type="NCBI Taxonomy" id="1078480"/>
    <lineage>
        <taxon>Bacteria</taxon>
        <taxon>Pseudomonadati</taxon>
        <taxon>Pseudomonadota</taxon>
        <taxon>Gammaproteobacteria</taxon>
        <taxon>Pasteurellales</taxon>
        <taxon>Pasteurellaceae</taxon>
        <taxon>Haemophilus</taxon>
    </lineage>
</organism>
<dbReference type="InterPro" id="IPR002654">
    <property type="entry name" value="Glyco_trans_25"/>
</dbReference>
<dbReference type="Pfam" id="PF01755">
    <property type="entry name" value="Glyco_transf_25"/>
    <property type="match status" value="1"/>
</dbReference>
<evidence type="ECO:0000313" key="3">
    <source>
        <dbReference type="EMBL" id="RDF12236.1"/>
    </source>
</evidence>
<dbReference type="CDD" id="cd06532">
    <property type="entry name" value="Glyco_transf_25"/>
    <property type="match status" value="1"/>
</dbReference>